<sequence>MVRTLFDICLTTICRQKLVKEISHLPIEGKEKLLEYFTSHDMLSHPNCVEVLSSGFSSNIESLNFYLSEDVTDNLLRTIVRSCTSLKEVSIIDCPNVTDQGILDITLNQPELYSVELRYLRNLTSNGLRNIKSSYLESVDLSGCSRITSEGIFDLVYNNRSIKKLNLSNCRDLDDQALYDIASCIGENLEIIELDCLPNVLDPATTIYDLSHKCPNISQLSLCRFFGSEGESEMISQYEIEGAVLREIDLYGNYFVHLPKLPQNIRTIRLSVTGCEDVEELVRRLETQKELCDLHLQLECLDEDTWLVEAANRFLVHFLSHLGPKITRLHISACRIVDPVMALITDSLPHLTDLALSCLHLNTYYLRRFFSGGINSKGSKLKSLKLKGLRITYRALFAIGKGARSLTDLEASHMPTVDDRFLVLIADTCKHLRSVNFNGCRFVTDKGLSALACNGNLSEVRIRGTGCTDKFLYRLAEHCPQMEWIAHADFSGRPRFSQKALQFLRDTCIQRVIC</sequence>
<gene>
    <name evidence="1" type="ORF">BXYJ_LOCUS4618</name>
</gene>
<dbReference type="eggNOG" id="KOG1947">
    <property type="taxonomic scope" value="Eukaryota"/>
</dbReference>
<proteinExistence type="predicted"/>
<dbReference type="Proteomes" id="UP000095284">
    <property type="component" value="Unplaced"/>
</dbReference>
<evidence type="ECO:0000313" key="4">
    <source>
        <dbReference type="Proteomes" id="UP000659654"/>
    </source>
</evidence>
<evidence type="ECO:0000313" key="2">
    <source>
        <dbReference type="EMBL" id="CAG9099919.1"/>
    </source>
</evidence>
<reference evidence="5" key="1">
    <citation type="submission" date="2016-11" db="UniProtKB">
        <authorList>
            <consortium name="WormBaseParasite"/>
        </authorList>
    </citation>
    <scope>IDENTIFICATION</scope>
</reference>
<dbReference type="PANTHER" id="PTHR13318">
    <property type="entry name" value="PARTNER OF PAIRED, ISOFORM B-RELATED"/>
    <property type="match status" value="1"/>
</dbReference>
<dbReference type="Gene3D" id="3.80.10.10">
    <property type="entry name" value="Ribonuclease Inhibitor"/>
    <property type="match status" value="3"/>
</dbReference>
<protein>
    <submittedName>
        <fullName evidence="1">(pine wood nematode) hypothetical protein</fullName>
    </submittedName>
</protein>
<organism evidence="3 5">
    <name type="scientific">Bursaphelenchus xylophilus</name>
    <name type="common">Pinewood nematode worm</name>
    <name type="synonym">Aphelenchoides xylophilus</name>
    <dbReference type="NCBI Taxonomy" id="6326"/>
    <lineage>
        <taxon>Eukaryota</taxon>
        <taxon>Metazoa</taxon>
        <taxon>Ecdysozoa</taxon>
        <taxon>Nematoda</taxon>
        <taxon>Chromadorea</taxon>
        <taxon>Rhabditida</taxon>
        <taxon>Tylenchina</taxon>
        <taxon>Tylenchomorpha</taxon>
        <taxon>Aphelenchoidea</taxon>
        <taxon>Aphelenchoididae</taxon>
        <taxon>Bursaphelenchus</taxon>
    </lineage>
</organism>
<reference evidence="2" key="2">
    <citation type="submission" date="2020-08" db="EMBL/GenBank/DDBJ databases">
        <authorList>
            <person name="Kikuchi T."/>
        </authorList>
    </citation>
    <scope>NUCLEOTIDE SEQUENCE</scope>
    <source>
        <strain evidence="1">Ka4C1</strain>
    </source>
</reference>
<dbReference type="EMBL" id="CAJFCV020000002">
    <property type="protein sequence ID" value="CAG9099919.1"/>
    <property type="molecule type" value="Genomic_DNA"/>
</dbReference>
<dbReference type="InterPro" id="IPR001611">
    <property type="entry name" value="Leu-rich_rpt"/>
</dbReference>
<dbReference type="InterPro" id="IPR032675">
    <property type="entry name" value="LRR_dom_sf"/>
</dbReference>
<dbReference type="SMART" id="SM00367">
    <property type="entry name" value="LRR_CC"/>
    <property type="match status" value="6"/>
</dbReference>
<dbReference type="SUPFAM" id="SSF52047">
    <property type="entry name" value="RNI-like"/>
    <property type="match status" value="2"/>
</dbReference>
<dbReference type="Proteomes" id="UP000659654">
    <property type="component" value="Unassembled WGS sequence"/>
</dbReference>
<dbReference type="GO" id="GO:0019005">
    <property type="term" value="C:SCF ubiquitin ligase complex"/>
    <property type="evidence" value="ECO:0007669"/>
    <property type="project" value="TreeGrafter"/>
</dbReference>
<evidence type="ECO:0000313" key="3">
    <source>
        <dbReference type="Proteomes" id="UP000095284"/>
    </source>
</evidence>
<name>A0A1I7SWU1_BURXY</name>
<evidence type="ECO:0000313" key="1">
    <source>
        <dbReference type="EMBL" id="CAD5216604.1"/>
    </source>
</evidence>
<dbReference type="SMR" id="A0A1I7SWU1"/>
<dbReference type="WBParaSite" id="BXY_1752300.1">
    <property type="protein sequence ID" value="BXY_1752300.1"/>
    <property type="gene ID" value="BXY_1752300"/>
</dbReference>
<evidence type="ECO:0000313" key="5">
    <source>
        <dbReference type="WBParaSite" id="BXY_1752300.1"/>
    </source>
</evidence>
<accession>A0A1I7SWU1</accession>
<dbReference type="OrthoDB" id="27842at2759"/>
<dbReference type="InterPro" id="IPR006553">
    <property type="entry name" value="Leu-rich_rpt_Cys-con_subtyp"/>
</dbReference>
<dbReference type="GO" id="GO:0031146">
    <property type="term" value="P:SCF-dependent proteasomal ubiquitin-dependent protein catabolic process"/>
    <property type="evidence" value="ECO:0007669"/>
    <property type="project" value="TreeGrafter"/>
</dbReference>
<dbReference type="AlphaFoldDB" id="A0A1I7SWU1"/>
<keyword evidence="4" id="KW-1185">Reference proteome</keyword>
<dbReference type="EMBL" id="CAJFDI010000002">
    <property type="protein sequence ID" value="CAD5216604.1"/>
    <property type="molecule type" value="Genomic_DNA"/>
</dbReference>
<dbReference type="Pfam" id="PF13516">
    <property type="entry name" value="LRR_6"/>
    <property type="match status" value="3"/>
</dbReference>
<dbReference type="Proteomes" id="UP000582659">
    <property type="component" value="Unassembled WGS sequence"/>
</dbReference>